<keyword evidence="2" id="KW-1185">Reference proteome</keyword>
<gene>
    <name evidence="1" type="ORF">DN730_08155</name>
</gene>
<evidence type="ECO:0000313" key="1">
    <source>
        <dbReference type="EMBL" id="RDL44367.1"/>
    </source>
</evidence>
<dbReference type="EMBL" id="QKRA01000003">
    <property type="protein sequence ID" value="RDL44367.1"/>
    <property type="molecule type" value="Genomic_DNA"/>
</dbReference>
<comment type="caution">
    <text evidence="1">The sequence shown here is derived from an EMBL/GenBank/DDBJ whole genome shotgun (WGS) entry which is preliminary data.</text>
</comment>
<dbReference type="Proteomes" id="UP000254326">
    <property type="component" value="Unassembled WGS sequence"/>
</dbReference>
<reference evidence="1 2" key="1">
    <citation type="submission" date="2018-06" db="EMBL/GenBank/DDBJ databases">
        <title>Marinomonas sp. YLB-05 draft genome sequence.</title>
        <authorList>
            <person name="Yu L."/>
            <person name="Tang X."/>
        </authorList>
    </citation>
    <scope>NUCLEOTIDE SEQUENCE [LARGE SCALE GENOMIC DNA]</scope>
    <source>
        <strain evidence="1 2">YLB-05</strain>
    </source>
</reference>
<accession>A0A370U9B0</accession>
<evidence type="ECO:0000313" key="2">
    <source>
        <dbReference type="Proteomes" id="UP000254326"/>
    </source>
</evidence>
<dbReference type="OrthoDB" id="6105877at2"/>
<sequence>MSVAIAAVGVTAYSAYQNGENADRSAGNQEKVIEAQNRIAQAQLDMAQEDRDYYEQTYRPLEEEIAANAGVTDAETNQMVAQAGLTTANAMDSANAQRERNLQRMGVNPNSGAYAANTRKNAIAKAVAKANSQNSARAAAEQQDYSEKVAAVGLGKGITSSVGGLMSSAANTYGNSAAGYGMQMQAYGNAAASSAQLGMQIGGAAMASYGENGFDKEKFGNLAIGNYNYGVQKQ</sequence>
<name>A0A370U9B0_9GAMM</name>
<dbReference type="AlphaFoldDB" id="A0A370U9B0"/>
<organism evidence="1 2">
    <name type="scientific">Marinomonas piezotolerans</name>
    <dbReference type="NCBI Taxonomy" id="2213058"/>
    <lineage>
        <taxon>Bacteria</taxon>
        <taxon>Pseudomonadati</taxon>
        <taxon>Pseudomonadota</taxon>
        <taxon>Gammaproteobacteria</taxon>
        <taxon>Oceanospirillales</taxon>
        <taxon>Oceanospirillaceae</taxon>
        <taxon>Marinomonas</taxon>
    </lineage>
</organism>
<dbReference type="RefSeq" id="WP_115467630.1">
    <property type="nucleotide sequence ID" value="NZ_QKRA01000003.1"/>
</dbReference>
<protein>
    <submittedName>
        <fullName evidence="1">Uncharacterized protein</fullName>
    </submittedName>
</protein>
<proteinExistence type="predicted"/>